<dbReference type="PIRSF" id="PIRSF004553">
    <property type="entry name" value="CHP00095"/>
    <property type="match status" value="1"/>
</dbReference>
<dbReference type="PANTHER" id="PTHR43542">
    <property type="entry name" value="METHYLTRANSFERASE"/>
    <property type="match status" value="1"/>
</dbReference>
<keyword evidence="2 3" id="KW-0808">Transferase</keyword>
<name>A0A7C3ARI9_9BACT</name>
<dbReference type="PROSITE" id="PS00092">
    <property type="entry name" value="N6_MTASE"/>
    <property type="match status" value="1"/>
</dbReference>
<reference evidence="3" key="1">
    <citation type="journal article" date="2020" name="mSystems">
        <title>Genome- and Community-Level Interaction Insights into Carbon Utilization and Element Cycling Functions of Hydrothermarchaeota in Hydrothermal Sediment.</title>
        <authorList>
            <person name="Zhou Z."/>
            <person name="Liu Y."/>
            <person name="Xu W."/>
            <person name="Pan J."/>
            <person name="Luo Z.H."/>
            <person name="Li M."/>
        </authorList>
    </citation>
    <scope>NUCLEOTIDE SEQUENCE [LARGE SCALE GENOMIC DNA]</scope>
    <source>
        <strain evidence="3">SpSt-192</strain>
    </source>
</reference>
<dbReference type="SUPFAM" id="SSF53335">
    <property type="entry name" value="S-adenosyl-L-methionine-dependent methyltransferases"/>
    <property type="match status" value="1"/>
</dbReference>
<evidence type="ECO:0000256" key="2">
    <source>
        <dbReference type="ARBA" id="ARBA00022679"/>
    </source>
</evidence>
<evidence type="ECO:0000313" key="3">
    <source>
        <dbReference type="EMBL" id="HEX71415.1"/>
    </source>
</evidence>
<dbReference type="AlphaFoldDB" id="A0A7C3ARI9"/>
<dbReference type="CDD" id="cd02440">
    <property type="entry name" value="AdoMet_MTases"/>
    <property type="match status" value="1"/>
</dbReference>
<dbReference type="PANTHER" id="PTHR43542:SF1">
    <property type="entry name" value="METHYLTRANSFERASE"/>
    <property type="match status" value="1"/>
</dbReference>
<dbReference type="GO" id="GO:0003676">
    <property type="term" value="F:nucleic acid binding"/>
    <property type="evidence" value="ECO:0007669"/>
    <property type="project" value="InterPro"/>
</dbReference>
<sequence length="196" mass="21231">MRVIGGTARGHRLKAPRGMRTRPMADKIREALFSMLDSLGVRPRRVADLYAGSGAIGIESLSRGAEWVDFVERSPAACAVIRENLEHTGFRDRAAVHCTTVSSFLARRGAVDVPYDFIIMDPPYADPQILTMMAAVARWPAASDGAVLVVGHSPRVALPETLDGLERLRDRCHGDSCVAIYRLQRGAASGASAMET</sequence>
<dbReference type="InterPro" id="IPR004398">
    <property type="entry name" value="RNA_MeTrfase_RsmD"/>
</dbReference>
<evidence type="ECO:0000256" key="1">
    <source>
        <dbReference type="ARBA" id="ARBA00022603"/>
    </source>
</evidence>
<keyword evidence="1 3" id="KW-0489">Methyltransferase</keyword>
<accession>A0A7C3ARI9</accession>
<organism evidence="3">
    <name type="scientific">Thermorudis sp</name>
    <dbReference type="NCBI Taxonomy" id="1969470"/>
    <lineage>
        <taxon>Bacteria</taxon>
        <taxon>Pseudomonadati</taxon>
        <taxon>Thermomicrobiota</taxon>
        <taxon>Thermomicrobia</taxon>
        <taxon>Thermomicrobia incertae sedis</taxon>
        <taxon>Thermorudis</taxon>
    </lineage>
</organism>
<dbReference type="EMBL" id="DSID01000701">
    <property type="protein sequence ID" value="HEX71415.1"/>
    <property type="molecule type" value="Genomic_DNA"/>
</dbReference>
<gene>
    <name evidence="3" type="ORF">ENP13_09275</name>
</gene>
<dbReference type="InterPro" id="IPR029063">
    <property type="entry name" value="SAM-dependent_MTases_sf"/>
</dbReference>
<dbReference type="Gene3D" id="3.40.50.150">
    <property type="entry name" value="Vaccinia Virus protein VP39"/>
    <property type="match status" value="1"/>
</dbReference>
<dbReference type="InterPro" id="IPR002052">
    <property type="entry name" value="DNA_methylase_N6_adenine_CS"/>
</dbReference>
<dbReference type="GO" id="GO:0008168">
    <property type="term" value="F:methyltransferase activity"/>
    <property type="evidence" value="ECO:0007669"/>
    <property type="project" value="UniProtKB-KW"/>
</dbReference>
<protein>
    <submittedName>
        <fullName evidence="3">16S rRNA (Guanine(966)-N(2))-methyltransferase RsmD</fullName>
    </submittedName>
</protein>
<proteinExistence type="predicted"/>
<dbReference type="GO" id="GO:0031167">
    <property type="term" value="P:rRNA methylation"/>
    <property type="evidence" value="ECO:0007669"/>
    <property type="project" value="InterPro"/>
</dbReference>
<comment type="caution">
    <text evidence="3">The sequence shown here is derived from an EMBL/GenBank/DDBJ whole genome shotgun (WGS) entry which is preliminary data.</text>
</comment>
<dbReference type="Pfam" id="PF03602">
    <property type="entry name" value="Cons_hypoth95"/>
    <property type="match status" value="1"/>
</dbReference>